<feature type="transmembrane region" description="Helical" evidence="1">
    <location>
        <begin position="57"/>
        <end position="76"/>
    </location>
</feature>
<proteinExistence type="predicted"/>
<gene>
    <name evidence="2" type="ORF">M8523_20350</name>
</gene>
<dbReference type="Proteomes" id="UP001165667">
    <property type="component" value="Unassembled WGS sequence"/>
</dbReference>
<keyword evidence="1" id="KW-0812">Transmembrane</keyword>
<evidence type="ECO:0000313" key="3">
    <source>
        <dbReference type="Proteomes" id="UP001165667"/>
    </source>
</evidence>
<keyword evidence="1" id="KW-0472">Membrane</keyword>
<dbReference type="RefSeq" id="WP_282586749.1">
    <property type="nucleotide sequence ID" value="NZ_JAMOIM010000015.1"/>
</dbReference>
<dbReference type="EMBL" id="JAMOIM010000015">
    <property type="protein sequence ID" value="MCW6510373.1"/>
    <property type="molecule type" value="Genomic_DNA"/>
</dbReference>
<name>A0AA41Z4L0_9HYPH</name>
<feature type="transmembrane region" description="Helical" evidence="1">
    <location>
        <begin position="24"/>
        <end position="45"/>
    </location>
</feature>
<evidence type="ECO:0008006" key="4">
    <source>
        <dbReference type="Google" id="ProtNLM"/>
    </source>
</evidence>
<evidence type="ECO:0000313" key="2">
    <source>
        <dbReference type="EMBL" id="MCW6510373.1"/>
    </source>
</evidence>
<comment type="caution">
    <text evidence="2">The sequence shown here is derived from an EMBL/GenBank/DDBJ whole genome shotgun (WGS) entry which is preliminary data.</text>
</comment>
<keyword evidence="1" id="KW-1133">Transmembrane helix</keyword>
<keyword evidence="3" id="KW-1185">Reference proteome</keyword>
<dbReference type="AlphaFoldDB" id="A0AA41Z4L0"/>
<organism evidence="2 3">
    <name type="scientific">Lichenifustis flavocetrariae</name>
    <dbReference type="NCBI Taxonomy" id="2949735"/>
    <lineage>
        <taxon>Bacteria</taxon>
        <taxon>Pseudomonadati</taxon>
        <taxon>Pseudomonadota</taxon>
        <taxon>Alphaproteobacteria</taxon>
        <taxon>Hyphomicrobiales</taxon>
        <taxon>Lichenihabitantaceae</taxon>
        <taxon>Lichenifustis</taxon>
    </lineage>
</organism>
<evidence type="ECO:0000256" key="1">
    <source>
        <dbReference type="SAM" id="Phobius"/>
    </source>
</evidence>
<accession>A0AA41Z4L0</accession>
<reference evidence="2" key="1">
    <citation type="submission" date="2022-05" db="EMBL/GenBank/DDBJ databases">
        <authorList>
            <person name="Pankratov T."/>
        </authorList>
    </citation>
    <scope>NUCLEOTIDE SEQUENCE</scope>
    <source>
        <strain evidence="2">BP6-180914</strain>
    </source>
</reference>
<sequence>MDERRDDDILNSGLRSAQRLPHPAIAGLLAVSLVILLAIAIRSMMVGGHHDAAWERWGLAGVVLVLALLTVASVFGRRSVAFVPEPASRGVPSLVPPLDARGQGARRHRRLVPGQRVTTLHMQDGQEVPARIVDVSMSGVAVEAAITDLQFATVLRVGSRSVGPIRRTLDGAVFRFATLLDPLDVDHTLIL</sequence>
<protein>
    <recommendedName>
        <fullName evidence="4">PilZ domain-containing protein</fullName>
    </recommendedName>
</protein>